<dbReference type="InterPro" id="IPR050492">
    <property type="entry name" value="Bact_metal-bind_prot9"/>
</dbReference>
<sequence>MTHAILTIILIMGESDVMRHRVLVGGLAAALALSGLAACGNDKEPAPASKVDVVAGFYPLQFVAERVGGPHVAVANLAQPGAEPHDMELKPSQIIHIADADLVIYLKHFQPEVDLAVAQNAGDKSLDVATITPLVGQDPHVWLDPTRLAAIGDATAAKLAETDPANAAAYTEAAAALRADLLELDQEFASGLQTCDRREIVTSHAAFGYLARRYQLTQIGLTGLSPEEEPTPKRLTEVAAQAKAAGATTIFFESLVSPRVAQTLADEAGAKTAVLDPIEGLAAGSTEDYFSVMRANLKALREALGCR</sequence>
<keyword evidence="2 4" id="KW-0813">Transport</keyword>
<organism evidence="5 6">
    <name type="scientific">Rhizocola hellebori</name>
    <dbReference type="NCBI Taxonomy" id="1392758"/>
    <lineage>
        <taxon>Bacteria</taxon>
        <taxon>Bacillati</taxon>
        <taxon>Actinomycetota</taxon>
        <taxon>Actinomycetes</taxon>
        <taxon>Micromonosporales</taxon>
        <taxon>Micromonosporaceae</taxon>
        <taxon>Rhizocola</taxon>
    </lineage>
</organism>
<evidence type="ECO:0000256" key="3">
    <source>
        <dbReference type="ARBA" id="ARBA00022729"/>
    </source>
</evidence>
<dbReference type="AlphaFoldDB" id="A0A8J3Q4H9"/>
<dbReference type="Proteomes" id="UP000612899">
    <property type="component" value="Unassembled WGS sequence"/>
</dbReference>
<dbReference type="GO" id="GO:0046872">
    <property type="term" value="F:metal ion binding"/>
    <property type="evidence" value="ECO:0007669"/>
    <property type="project" value="InterPro"/>
</dbReference>
<dbReference type="GO" id="GO:0030001">
    <property type="term" value="P:metal ion transport"/>
    <property type="evidence" value="ECO:0007669"/>
    <property type="project" value="InterPro"/>
</dbReference>
<dbReference type="PRINTS" id="PR00690">
    <property type="entry name" value="ADHESNFAMILY"/>
</dbReference>
<evidence type="ECO:0000256" key="4">
    <source>
        <dbReference type="RuleBase" id="RU003512"/>
    </source>
</evidence>
<dbReference type="GO" id="GO:0007155">
    <property type="term" value="P:cell adhesion"/>
    <property type="evidence" value="ECO:0007669"/>
    <property type="project" value="InterPro"/>
</dbReference>
<dbReference type="InterPro" id="IPR006128">
    <property type="entry name" value="Lipoprotein_PsaA-like"/>
</dbReference>
<dbReference type="Pfam" id="PF01297">
    <property type="entry name" value="ZnuA"/>
    <property type="match status" value="1"/>
</dbReference>
<evidence type="ECO:0000256" key="2">
    <source>
        <dbReference type="ARBA" id="ARBA00022448"/>
    </source>
</evidence>
<dbReference type="Gene3D" id="3.40.50.1980">
    <property type="entry name" value="Nitrogenase molybdenum iron protein domain"/>
    <property type="match status" value="2"/>
</dbReference>
<dbReference type="PANTHER" id="PTHR42953">
    <property type="entry name" value="HIGH-AFFINITY ZINC UPTAKE SYSTEM PROTEIN ZNUA-RELATED"/>
    <property type="match status" value="1"/>
</dbReference>
<dbReference type="PANTHER" id="PTHR42953:SF3">
    <property type="entry name" value="HIGH-AFFINITY ZINC UPTAKE SYSTEM PROTEIN ZNUA"/>
    <property type="match status" value="1"/>
</dbReference>
<reference evidence="5" key="1">
    <citation type="submission" date="2021-01" db="EMBL/GenBank/DDBJ databases">
        <title>Whole genome shotgun sequence of Rhizocola hellebori NBRC 109834.</title>
        <authorList>
            <person name="Komaki H."/>
            <person name="Tamura T."/>
        </authorList>
    </citation>
    <scope>NUCLEOTIDE SEQUENCE</scope>
    <source>
        <strain evidence="5">NBRC 109834</strain>
    </source>
</reference>
<evidence type="ECO:0000313" key="6">
    <source>
        <dbReference type="Proteomes" id="UP000612899"/>
    </source>
</evidence>
<proteinExistence type="inferred from homology"/>
<dbReference type="EMBL" id="BONY01000006">
    <property type="protein sequence ID" value="GIH03187.1"/>
    <property type="molecule type" value="Genomic_DNA"/>
</dbReference>
<keyword evidence="6" id="KW-1185">Reference proteome</keyword>
<dbReference type="InterPro" id="IPR006127">
    <property type="entry name" value="ZnuA-like"/>
</dbReference>
<gene>
    <name evidence="5" type="ORF">Rhe02_12540</name>
</gene>
<evidence type="ECO:0000313" key="5">
    <source>
        <dbReference type="EMBL" id="GIH03187.1"/>
    </source>
</evidence>
<accession>A0A8J3Q4H9</accession>
<evidence type="ECO:0000256" key="1">
    <source>
        <dbReference type="ARBA" id="ARBA00011028"/>
    </source>
</evidence>
<name>A0A8J3Q4H9_9ACTN</name>
<dbReference type="SUPFAM" id="SSF53807">
    <property type="entry name" value="Helical backbone' metal receptor"/>
    <property type="match status" value="1"/>
</dbReference>
<comment type="similarity">
    <text evidence="1 4">Belongs to the bacterial solute-binding protein 9 family.</text>
</comment>
<keyword evidence="3" id="KW-0732">Signal</keyword>
<comment type="caution">
    <text evidence="5">The sequence shown here is derived from an EMBL/GenBank/DDBJ whole genome shotgun (WGS) entry which is preliminary data.</text>
</comment>
<protein>
    <submittedName>
        <fullName evidence="5">Zinc ABC transporter substrate-binding protein</fullName>
    </submittedName>
</protein>